<dbReference type="Proteomes" id="UP001189429">
    <property type="component" value="Unassembled WGS sequence"/>
</dbReference>
<dbReference type="PANTHER" id="PTHR10217">
    <property type="entry name" value="VOLTAGE AND LIGAND GATED POTASSIUM CHANNEL"/>
    <property type="match status" value="1"/>
</dbReference>
<feature type="transmembrane region" description="Helical" evidence="6">
    <location>
        <begin position="289"/>
        <end position="308"/>
    </location>
</feature>
<feature type="compositionally biased region" description="Basic residues" evidence="5">
    <location>
        <begin position="1177"/>
        <end position="1189"/>
    </location>
</feature>
<dbReference type="Gene3D" id="1.10.287.70">
    <property type="match status" value="1"/>
</dbReference>
<keyword evidence="4 6" id="KW-0472">Membrane</keyword>
<dbReference type="InterPro" id="IPR018490">
    <property type="entry name" value="cNMP-bd_dom_sf"/>
</dbReference>
<dbReference type="InterPro" id="IPR005821">
    <property type="entry name" value="Ion_trans_dom"/>
</dbReference>
<dbReference type="InterPro" id="IPR050818">
    <property type="entry name" value="KCNH_animal-type"/>
</dbReference>
<feature type="compositionally biased region" description="Low complexity" evidence="5">
    <location>
        <begin position="112"/>
        <end position="124"/>
    </location>
</feature>
<dbReference type="Pfam" id="PF00168">
    <property type="entry name" value="C2"/>
    <property type="match status" value="1"/>
</dbReference>
<feature type="transmembrane region" description="Helical" evidence="6">
    <location>
        <begin position="320"/>
        <end position="340"/>
    </location>
</feature>
<comment type="caution">
    <text evidence="8">The sequence shown here is derived from an EMBL/GenBank/DDBJ whole genome shotgun (WGS) entry which is preliminary data.</text>
</comment>
<feature type="region of interest" description="Disordered" evidence="5">
    <location>
        <begin position="1"/>
        <end position="215"/>
    </location>
</feature>
<evidence type="ECO:0000256" key="5">
    <source>
        <dbReference type="SAM" id="MobiDB-lite"/>
    </source>
</evidence>
<feature type="non-terminal residue" evidence="8">
    <location>
        <position position="1241"/>
    </location>
</feature>
<reference evidence="8" key="1">
    <citation type="submission" date="2023-10" db="EMBL/GenBank/DDBJ databases">
        <authorList>
            <person name="Chen Y."/>
            <person name="Shah S."/>
            <person name="Dougan E. K."/>
            <person name="Thang M."/>
            <person name="Chan C."/>
        </authorList>
    </citation>
    <scope>NUCLEOTIDE SEQUENCE [LARGE SCALE GENOMIC DNA]</scope>
</reference>
<keyword evidence="3 6" id="KW-1133">Transmembrane helix</keyword>
<proteinExistence type="predicted"/>
<dbReference type="SUPFAM" id="SSF51206">
    <property type="entry name" value="cAMP-binding domain-like"/>
    <property type="match status" value="1"/>
</dbReference>
<dbReference type="SUPFAM" id="SSF81324">
    <property type="entry name" value="Voltage-gated potassium channels"/>
    <property type="match status" value="1"/>
</dbReference>
<evidence type="ECO:0000256" key="3">
    <source>
        <dbReference type="ARBA" id="ARBA00022989"/>
    </source>
</evidence>
<feature type="non-terminal residue" evidence="8">
    <location>
        <position position="1"/>
    </location>
</feature>
<feature type="compositionally biased region" description="Low complexity" evidence="5">
    <location>
        <begin position="1231"/>
        <end position="1241"/>
    </location>
</feature>
<name>A0ABN9XM55_9DINO</name>
<comment type="subcellular location">
    <subcellularLocation>
        <location evidence="1">Membrane</location>
        <topology evidence="1">Multi-pass membrane protein</topology>
    </subcellularLocation>
</comment>
<dbReference type="PANTHER" id="PTHR10217:SF435">
    <property type="entry name" value="POTASSIUM VOLTAGE-GATED CHANNEL PROTEIN EAG"/>
    <property type="match status" value="1"/>
</dbReference>
<evidence type="ECO:0000256" key="1">
    <source>
        <dbReference type="ARBA" id="ARBA00004141"/>
    </source>
</evidence>
<feature type="compositionally biased region" description="Basic and acidic residues" evidence="5">
    <location>
        <begin position="61"/>
        <end position="70"/>
    </location>
</feature>
<feature type="domain" description="C2" evidence="7">
    <location>
        <begin position="1007"/>
        <end position="1131"/>
    </location>
</feature>
<protein>
    <recommendedName>
        <fullName evidence="7">C2 domain-containing protein</fullName>
    </recommendedName>
</protein>
<dbReference type="EMBL" id="CAUYUJ010020564">
    <property type="protein sequence ID" value="CAK0899202.1"/>
    <property type="molecule type" value="Genomic_DNA"/>
</dbReference>
<dbReference type="CDD" id="cd00030">
    <property type="entry name" value="C2"/>
    <property type="match status" value="1"/>
</dbReference>
<accession>A0ABN9XM55</accession>
<evidence type="ECO:0000256" key="2">
    <source>
        <dbReference type="ARBA" id="ARBA00022692"/>
    </source>
</evidence>
<gene>
    <name evidence="8" type="ORF">PCOR1329_LOCUS76773</name>
</gene>
<feature type="compositionally biased region" description="Low complexity" evidence="5">
    <location>
        <begin position="144"/>
        <end position="164"/>
    </location>
</feature>
<feature type="region of interest" description="Disordered" evidence="5">
    <location>
        <begin position="998"/>
        <end position="1020"/>
    </location>
</feature>
<evidence type="ECO:0000313" key="8">
    <source>
        <dbReference type="EMBL" id="CAK0899202.1"/>
    </source>
</evidence>
<dbReference type="SUPFAM" id="SSF49562">
    <property type="entry name" value="C2 domain (Calcium/lipid-binding domain, CaLB)"/>
    <property type="match status" value="1"/>
</dbReference>
<feature type="transmembrane region" description="Helical" evidence="6">
    <location>
        <begin position="424"/>
        <end position="444"/>
    </location>
</feature>
<dbReference type="InterPro" id="IPR035892">
    <property type="entry name" value="C2_domain_sf"/>
</dbReference>
<dbReference type="SMART" id="SM00239">
    <property type="entry name" value="C2"/>
    <property type="match status" value="1"/>
</dbReference>
<dbReference type="InterPro" id="IPR000008">
    <property type="entry name" value="C2_dom"/>
</dbReference>
<feature type="region of interest" description="Disordered" evidence="5">
    <location>
        <begin position="1154"/>
        <end position="1241"/>
    </location>
</feature>
<keyword evidence="9" id="KW-1185">Reference proteome</keyword>
<organism evidence="8 9">
    <name type="scientific">Prorocentrum cordatum</name>
    <dbReference type="NCBI Taxonomy" id="2364126"/>
    <lineage>
        <taxon>Eukaryota</taxon>
        <taxon>Sar</taxon>
        <taxon>Alveolata</taxon>
        <taxon>Dinophyceae</taxon>
        <taxon>Prorocentrales</taxon>
        <taxon>Prorocentraceae</taxon>
        <taxon>Prorocentrum</taxon>
    </lineage>
</organism>
<evidence type="ECO:0000259" key="7">
    <source>
        <dbReference type="PROSITE" id="PS50004"/>
    </source>
</evidence>
<dbReference type="Pfam" id="PF00520">
    <property type="entry name" value="Ion_trans"/>
    <property type="match status" value="1"/>
</dbReference>
<sequence length="1241" mass="135335">PPRAGGEGPRGSGGPQGRKRCRALLEPRHGTTTSADVLGRARRPDARAAARGRRGGGRGRGGADEAHADWPARVQADDVWVVPRAGPGRHLPSACVAGLAGRPGRRGGGRQPGRAEAPAGGAAPPRRRAAAAGGGAGRPAELHGPGAPGRLPGGARAPARPAELPGRRGGVGVREQPAGGGPRRRGTSRRQPGLQRRRPFRRRQRAVRGRPAPASWPEWPATIQLHDVLDQRVAKELPPSKSMEPMVPSMGRDFHMKMSLLSQEGLNRRLKSCTPVLDPELKVLIPHKILLLLVMLHDMVVIPYILAWDVPFTGETLDSAEIAVAFWILDICLCFFIGFYKDGELEKRWRVVARNYFTTWFFPDLLAIVCDWASLHELLSEGRGGTRFTLRVPGLLRAHKLVNMYSAVLDKVLSEGKRMAIQSCGVVVFILWVNHIICCTWYSIGRNAPTDTGGRWLDSLDFNSIDHFDATHTLYRYVTAFHWSIGSITAGGVENLFALNSYERSFSILVLVGGLFLFSSLISTFSATLTQLKLIEQEKTQHLRALRQYLSQNNVNEHLSIRVQRQVAERMRRRDRLIEKNVKALSMLSLTMRAELRGDVMGPYLTKHPLIRVCSFVDWRIVQDICGEALDRHLKMPGDNLFVAGGPAATEAFLVISGRLEYFLRASSGLVEADLKEDICAGAWLCEAALWTQWAHVGSADAVEASDVLVISTQALLRELLKNSVIATIVREYGRQFHARLIASSPPCSAWPTDKEIPFTDFGELVLSMTPQVQTLVASITLEGVRRSHPHSFPPGTLDRLEDEVGEQKCAVIMTSGGELERAVTLSALHLERGDGRILVHVGKQLSGELVPVCQLPGAKHGKDGSSNGAVEQLLARLYPLVGSTHFTRVAERTVEYKDSPTFHLRTRYMRAVHFARVETPPETCCLPLPPRDAASAPAMEVFGLQCESPNLTGYDFYTWMHEGDFLSKSQDLGSSEAEIMRILEALDTSAVRAPTLRVSRQTSEEKLGQADGASGGTPRHCAGEGVVVTMVQASGLRGGDVYCKCTVEGPRAQSRAEIGFSFVKTHVVSNSADPEWNSQHVLLGAGPGDVLRLEAWDASAWPQPHDLLGTALLRLAPDRVSDRGVITEELRLDAGGSLTVRVSGLRADAAARVGPLPSLRSQEKLKERGRADPPRPRRPRPPSCRRRNSTAAPPRLGGPSWVRKGGLLGRAGAAPPGRAAPRAARGRGRAGAWRGRQPGE</sequence>
<feature type="transmembrane region" description="Helical" evidence="6">
    <location>
        <begin position="506"/>
        <end position="529"/>
    </location>
</feature>
<dbReference type="PROSITE" id="PS50004">
    <property type="entry name" value="C2"/>
    <property type="match status" value="1"/>
</dbReference>
<dbReference type="Gene3D" id="2.60.40.150">
    <property type="entry name" value="C2 domain"/>
    <property type="match status" value="1"/>
</dbReference>
<feature type="compositionally biased region" description="Basic and acidic residues" evidence="5">
    <location>
        <begin position="1162"/>
        <end position="1176"/>
    </location>
</feature>
<evidence type="ECO:0000256" key="6">
    <source>
        <dbReference type="SAM" id="Phobius"/>
    </source>
</evidence>
<feature type="transmembrane region" description="Helical" evidence="6">
    <location>
        <begin position="480"/>
        <end position="499"/>
    </location>
</feature>
<feature type="compositionally biased region" description="Basic residues" evidence="5">
    <location>
        <begin position="195"/>
        <end position="208"/>
    </location>
</feature>
<evidence type="ECO:0000256" key="4">
    <source>
        <dbReference type="ARBA" id="ARBA00023136"/>
    </source>
</evidence>
<feature type="compositionally biased region" description="Low complexity" evidence="5">
    <location>
        <begin position="1211"/>
        <end position="1224"/>
    </location>
</feature>
<keyword evidence="2 6" id="KW-0812">Transmembrane</keyword>
<evidence type="ECO:0000313" key="9">
    <source>
        <dbReference type="Proteomes" id="UP001189429"/>
    </source>
</evidence>
<feature type="compositionally biased region" description="Gly residues" evidence="5">
    <location>
        <begin position="1"/>
        <end position="16"/>
    </location>
</feature>